<dbReference type="Proteomes" id="UP001165160">
    <property type="component" value="Unassembled WGS sequence"/>
</dbReference>
<dbReference type="Gene3D" id="1.25.40.20">
    <property type="entry name" value="Ankyrin repeat-containing domain"/>
    <property type="match status" value="1"/>
</dbReference>
<dbReference type="InterPro" id="IPR036770">
    <property type="entry name" value="Ankyrin_rpt-contain_sf"/>
</dbReference>
<protein>
    <submittedName>
        <fullName evidence="1">Uncharacterized protein</fullName>
    </submittedName>
</protein>
<gene>
    <name evidence="1" type="ORF">TrVE_jg4826</name>
</gene>
<dbReference type="AlphaFoldDB" id="A0A9W7BT30"/>
<keyword evidence="2" id="KW-1185">Reference proteome</keyword>
<dbReference type="EMBL" id="BRXX01000179">
    <property type="protein sequence ID" value="GMH96164.1"/>
    <property type="molecule type" value="Genomic_DNA"/>
</dbReference>
<name>A0A9W7BT30_9STRA</name>
<accession>A0A9W7BT30</accession>
<dbReference type="SUPFAM" id="SSF48403">
    <property type="entry name" value="Ankyrin repeat"/>
    <property type="match status" value="1"/>
</dbReference>
<evidence type="ECO:0000313" key="1">
    <source>
        <dbReference type="EMBL" id="GMH96164.1"/>
    </source>
</evidence>
<proteinExistence type="predicted"/>
<comment type="caution">
    <text evidence="1">The sequence shown here is derived from an EMBL/GenBank/DDBJ whole genome shotgun (WGS) entry which is preliminary data.</text>
</comment>
<sequence length="245" mass="27847">MSQSEEAPWVKIARSRDWDTLNVLLKRIEAESVQKLIKGNEMGRTALSYALRKGAPEEIVMTMLDLVSGREGRSFLGSRDRFMFTALHHAAGFCSNIKILKKLVDLYPEALLMTTISGSTPLMLVMTYGKDKRNYKERISLLGDSTYKYRGYLCQIQLALCCHRFWVVKSTYDPFVRTSKFVKMDNDSFYVMSVLGFFLQREMKGLADLIISFVGVEGGRPRSCSAGVLQLFQKQRSSKVGCIQM</sequence>
<reference evidence="2" key="1">
    <citation type="journal article" date="2023" name="Commun. Biol.">
        <title>Genome analysis of Parmales, the sister group of diatoms, reveals the evolutionary specialization of diatoms from phago-mixotrophs to photoautotrophs.</title>
        <authorList>
            <person name="Ban H."/>
            <person name="Sato S."/>
            <person name="Yoshikawa S."/>
            <person name="Yamada K."/>
            <person name="Nakamura Y."/>
            <person name="Ichinomiya M."/>
            <person name="Sato N."/>
            <person name="Blanc-Mathieu R."/>
            <person name="Endo H."/>
            <person name="Kuwata A."/>
            <person name="Ogata H."/>
        </authorList>
    </citation>
    <scope>NUCLEOTIDE SEQUENCE [LARGE SCALE GENOMIC DNA]</scope>
    <source>
        <strain evidence="2">NIES 3699</strain>
    </source>
</reference>
<organism evidence="1 2">
    <name type="scientific">Triparma verrucosa</name>
    <dbReference type="NCBI Taxonomy" id="1606542"/>
    <lineage>
        <taxon>Eukaryota</taxon>
        <taxon>Sar</taxon>
        <taxon>Stramenopiles</taxon>
        <taxon>Ochrophyta</taxon>
        <taxon>Bolidophyceae</taxon>
        <taxon>Parmales</taxon>
        <taxon>Triparmaceae</taxon>
        <taxon>Triparma</taxon>
    </lineage>
</organism>
<evidence type="ECO:0000313" key="2">
    <source>
        <dbReference type="Proteomes" id="UP001165160"/>
    </source>
</evidence>